<dbReference type="OrthoDB" id="108365at2759"/>
<keyword evidence="6" id="KW-0479">Metal-binding</keyword>
<evidence type="ECO:0000256" key="4">
    <source>
        <dbReference type="ARBA" id="ARBA00012142"/>
    </source>
</evidence>
<dbReference type="PANTHER" id="PTHR11817">
    <property type="entry name" value="PYRUVATE KINASE"/>
    <property type="match status" value="1"/>
</dbReference>
<dbReference type="GO" id="GO:0000287">
    <property type="term" value="F:magnesium ion binding"/>
    <property type="evidence" value="ECO:0007669"/>
    <property type="project" value="InterPro"/>
</dbReference>
<proteinExistence type="inferred from homology"/>
<dbReference type="UniPathway" id="UPA00109">
    <property type="reaction ID" value="UER00188"/>
</dbReference>
<keyword evidence="12 14" id="KW-0670">Pyruvate</keyword>
<dbReference type="Proteomes" id="UP000242913">
    <property type="component" value="Unassembled WGS sequence"/>
</dbReference>
<evidence type="ECO:0000256" key="2">
    <source>
        <dbReference type="ARBA" id="ARBA00004997"/>
    </source>
</evidence>
<keyword evidence="9" id="KW-0067">ATP-binding</keyword>
<evidence type="ECO:0000256" key="10">
    <source>
        <dbReference type="ARBA" id="ARBA00022842"/>
    </source>
</evidence>
<evidence type="ECO:0000256" key="11">
    <source>
        <dbReference type="ARBA" id="ARBA00023152"/>
    </source>
</evidence>
<evidence type="ECO:0000259" key="13">
    <source>
        <dbReference type="Pfam" id="PF00224"/>
    </source>
</evidence>
<protein>
    <recommendedName>
        <fullName evidence="4">pyruvate kinase</fullName>
        <ecNumber evidence="4">2.7.1.40</ecNumber>
    </recommendedName>
</protein>
<dbReference type="SUPFAM" id="SSF51621">
    <property type="entry name" value="Phosphoenolpyruvate/pyruvate domain"/>
    <property type="match status" value="1"/>
</dbReference>
<evidence type="ECO:0000256" key="6">
    <source>
        <dbReference type="ARBA" id="ARBA00022723"/>
    </source>
</evidence>
<name>A0A238BLN5_9BILA</name>
<evidence type="ECO:0000256" key="3">
    <source>
        <dbReference type="ARBA" id="ARBA00008663"/>
    </source>
</evidence>
<keyword evidence="8 14" id="KW-0418">Kinase</keyword>
<feature type="domain" description="Pyruvate kinase barrel" evidence="13">
    <location>
        <begin position="1"/>
        <end position="31"/>
    </location>
</feature>
<feature type="domain" description="Pyruvate kinase barrel" evidence="13">
    <location>
        <begin position="32"/>
        <end position="60"/>
    </location>
</feature>
<dbReference type="GO" id="GO:0005524">
    <property type="term" value="F:ATP binding"/>
    <property type="evidence" value="ECO:0007669"/>
    <property type="project" value="UniProtKB-KW"/>
</dbReference>
<evidence type="ECO:0000256" key="1">
    <source>
        <dbReference type="ARBA" id="ARBA00001958"/>
    </source>
</evidence>
<evidence type="ECO:0000256" key="7">
    <source>
        <dbReference type="ARBA" id="ARBA00022741"/>
    </source>
</evidence>
<reference evidence="14 15" key="1">
    <citation type="submission" date="2015-12" db="EMBL/GenBank/DDBJ databases">
        <title>Draft genome of the nematode, Onchocerca flexuosa.</title>
        <authorList>
            <person name="Mitreva M."/>
        </authorList>
    </citation>
    <scope>NUCLEOTIDE SEQUENCE [LARGE SCALE GENOMIC DNA]</scope>
    <source>
        <strain evidence="14">Red Deer</strain>
    </source>
</reference>
<dbReference type="GO" id="GO:0004743">
    <property type="term" value="F:pyruvate kinase activity"/>
    <property type="evidence" value="ECO:0007669"/>
    <property type="project" value="UniProtKB-EC"/>
</dbReference>
<dbReference type="GO" id="GO:0016301">
    <property type="term" value="F:kinase activity"/>
    <property type="evidence" value="ECO:0007669"/>
    <property type="project" value="UniProtKB-KW"/>
</dbReference>
<dbReference type="InterPro" id="IPR015813">
    <property type="entry name" value="Pyrv/PenolPyrv_kinase-like_dom"/>
</dbReference>
<keyword evidence="5" id="KW-0808">Transferase</keyword>
<evidence type="ECO:0000313" key="14">
    <source>
        <dbReference type="EMBL" id="OZC06123.1"/>
    </source>
</evidence>
<dbReference type="Pfam" id="PF00224">
    <property type="entry name" value="PK"/>
    <property type="match status" value="2"/>
</dbReference>
<dbReference type="AlphaFoldDB" id="A0A238BLN5"/>
<dbReference type="EMBL" id="KZ270213">
    <property type="protein sequence ID" value="OZC06123.1"/>
    <property type="molecule type" value="Genomic_DNA"/>
</dbReference>
<comment type="cofactor">
    <cofactor evidence="1">
        <name>K(+)</name>
        <dbReference type="ChEBI" id="CHEBI:29103"/>
    </cofactor>
</comment>
<accession>A0A238BLN5</accession>
<evidence type="ECO:0000256" key="8">
    <source>
        <dbReference type="ARBA" id="ARBA00022777"/>
    </source>
</evidence>
<dbReference type="InterPro" id="IPR040442">
    <property type="entry name" value="Pyrv_kinase-like_dom_sf"/>
</dbReference>
<sequence>MVARGDLGIEIPAKKVFLAQKMLTAKCNIAGSDVANAVLDGADCIMLSGEIAKGKYPIEALSIMHQIIKNLAINTDWREDLFDRIQYAIKCGKKQQVIYDDDLLVNISGAIHGNLFLKFLKLSFIIKLS</sequence>
<evidence type="ECO:0000256" key="5">
    <source>
        <dbReference type="ARBA" id="ARBA00022679"/>
    </source>
</evidence>
<evidence type="ECO:0000256" key="9">
    <source>
        <dbReference type="ARBA" id="ARBA00022840"/>
    </source>
</evidence>
<keyword evidence="15" id="KW-1185">Reference proteome</keyword>
<dbReference type="GO" id="GO:0030955">
    <property type="term" value="F:potassium ion binding"/>
    <property type="evidence" value="ECO:0007669"/>
    <property type="project" value="InterPro"/>
</dbReference>
<dbReference type="Gene3D" id="3.20.20.60">
    <property type="entry name" value="Phosphoenolpyruvate-binding domains"/>
    <property type="match status" value="2"/>
</dbReference>
<organism evidence="14 15">
    <name type="scientific">Onchocerca flexuosa</name>
    <dbReference type="NCBI Taxonomy" id="387005"/>
    <lineage>
        <taxon>Eukaryota</taxon>
        <taxon>Metazoa</taxon>
        <taxon>Ecdysozoa</taxon>
        <taxon>Nematoda</taxon>
        <taxon>Chromadorea</taxon>
        <taxon>Rhabditida</taxon>
        <taxon>Spirurina</taxon>
        <taxon>Spiruromorpha</taxon>
        <taxon>Filarioidea</taxon>
        <taxon>Onchocercidae</taxon>
        <taxon>Onchocerca</taxon>
    </lineage>
</organism>
<dbReference type="InterPro" id="IPR001697">
    <property type="entry name" value="Pyr_Knase"/>
</dbReference>
<dbReference type="EC" id="2.7.1.40" evidence="4"/>
<keyword evidence="7" id="KW-0547">Nucleotide-binding</keyword>
<evidence type="ECO:0000256" key="12">
    <source>
        <dbReference type="ARBA" id="ARBA00023317"/>
    </source>
</evidence>
<gene>
    <name evidence="14" type="ORF">X798_06892</name>
</gene>
<evidence type="ECO:0000313" key="15">
    <source>
        <dbReference type="Proteomes" id="UP000242913"/>
    </source>
</evidence>
<keyword evidence="10" id="KW-0460">Magnesium</keyword>
<comment type="pathway">
    <text evidence="2">Carbohydrate degradation; glycolysis; pyruvate from D-glyceraldehyde 3-phosphate: step 5/5.</text>
</comment>
<comment type="similarity">
    <text evidence="3">Belongs to the pyruvate kinase family.</text>
</comment>
<keyword evidence="11" id="KW-0324">Glycolysis</keyword>
<dbReference type="InterPro" id="IPR015793">
    <property type="entry name" value="Pyrv_Knase_brl"/>
</dbReference>